<keyword evidence="2" id="KW-0949">S-adenosyl-L-methionine</keyword>
<protein>
    <submittedName>
        <fullName evidence="8">Uncharacterized protein</fullName>
    </submittedName>
</protein>
<dbReference type="Pfam" id="PF02310">
    <property type="entry name" value="B12-binding"/>
    <property type="match status" value="1"/>
</dbReference>
<dbReference type="AlphaFoldDB" id="A0A6P1ZH29"/>
<dbReference type="SFLD" id="SFLDG01082">
    <property type="entry name" value="B12-binding_domain_containing"/>
    <property type="match status" value="1"/>
</dbReference>
<dbReference type="InterPro" id="IPR006638">
    <property type="entry name" value="Elp3/MiaA/NifB-like_rSAM"/>
</dbReference>
<evidence type="ECO:0000256" key="4">
    <source>
        <dbReference type="ARBA" id="ARBA00023004"/>
    </source>
</evidence>
<evidence type="ECO:0000259" key="7">
    <source>
        <dbReference type="PROSITE" id="PS51918"/>
    </source>
</evidence>
<evidence type="ECO:0000256" key="2">
    <source>
        <dbReference type="ARBA" id="ARBA00022691"/>
    </source>
</evidence>
<dbReference type="InterPro" id="IPR007197">
    <property type="entry name" value="rSAM"/>
</dbReference>
<dbReference type="PANTHER" id="PTHR43409">
    <property type="entry name" value="ANAEROBIC MAGNESIUM-PROTOPORPHYRIN IX MONOMETHYL ESTER CYCLASE-RELATED"/>
    <property type="match status" value="1"/>
</dbReference>
<keyword evidence="5" id="KW-0411">Iron-sulfur</keyword>
<dbReference type="Proteomes" id="UP000434052">
    <property type="component" value="Unassembled WGS sequence"/>
</dbReference>
<dbReference type="Pfam" id="PF04055">
    <property type="entry name" value="Radical_SAM"/>
    <property type="match status" value="1"/>
</dbReference>
<evidence type="ECO:0000256" key="1">
    <source>
        <dbReference type="ARBA" id="ARBA00001966"/>
    </source>
</evidence>
<feature type="domain" description="Radical SAM core" evidence="7">
    <location>
        <begin position="217"/>
        <end position="468"/>
    </location>
</feature>
<dbReference type="PROSITE" id="PS51332">
    <property type="entry name" value="B12_BINDING"/>
    <property type="match status" value="1"/>
</dbReference>
<dbReference type="SUPFAM" id="SSF102114">
    <property type="entry name" value="Radical SAM enzymes"/>
    <property type="match status" value="1"/>
</dbReference>
<gene>
    <name evidence="8" type="ORF">DQK91_07750</name>
</gene>
<dbReference type="CDD" id="cd01335">
    <property type="entry name" value="Radical_SAM"/>
    <property type="match status" value="1"/>
</dbReference>
<dbReference type="InterPro" id="IPR006158">
    <property type="entry name" value="Cobalamin-bd"/>
</dbReference>
<evidence type="ECO:0000256" key="3">
    <source>
        <dbReference type="ARBA" id="ARBA00022723"/>
    </source>
</evidence>
<evidence type="ECO:0000313" key="8">
    <source>
        <dbReference type="EMBL" id="TVM34460.1"/>
    </source>
</evidence>
<dbReference type="InterPro" id="IPR013785">
    <property type="entry name" value="Aldolase_TIM"/>
</dbReference>
<dbReference type="InterPro" id="IPR058240">
    <property type="entry name" value="rSAM_sf"/>
</dbReference>
<dbReference type="GO" id="GO:0031419">
    <property type="term" value="F:cobalamin binding"/>
    <property type="evidence" value="ECO:0007669"/>
    <property type="project" value="InterPro"/>
</dbReference>
<dbReference type="GO" id="GO:0051536">
    <property type="term" value="F:iron-sulfur cluster binding"/>
    <property type="evidence" value="ECO:0007669"/>
    <property type="project" value="UniProtKB-KW"/>
</dbReference>
<proteinExistence type="predicted"/>
<dbReference type="Gene3D" id="3.40.50.280">
    <property type="entry name" value="Cobalamin-binding domain"/>
    <property type="match status" value="1"/>
</dbReference>
<dbReference type="OrthoDB" id="9804952at2"/>
<dbReference type="SMART" id="SM00729">
    <property type="entry name" value="Elp3"/>
    <property type="match status" value="1"/>
</dbReference>
<accession>A0A6P1ZH29</accession>
<dbReference type="PROSITE" id="PS51918">
    <property type="entry name" value="RADICAL_SAM"/>
    <property type="match status" value="1"/>
</dbReference>
<dbReference type="Gene3D" id="3.20.20.70">
    <property type="entry name" value="Aldolase class I"/>
    <property type="match status" value="1"/>
</dbReference>
<name>A0A6P1ZH29_9BACT</name>
<dbReference type="GO" id="GO:0003824">
    <property type="term" value="F:catalytic activity"/>
    <property type="evidence" value="ECO:0007669"/>
    <property type="project" value="InterPro"/>
</dbReference>
<evidence type="ECO:0000256" key="5">
    <source>
        <dbReference type="ARBA" id="ARBA00023014"/>
    </source>
</evidence>
<dbReference type="SFLD" id="SFLDS00029">
    <property type="entry name" value="Radical_SAM"/>
    <property type="match status" value="1"/>
</dbReference>
<keyword evidence="4" id="KW-0408">Iron</keyword>
<reference evidence="8 9" key="1">
    <citation type="submission" date="2018-06" db="EMBL/GenBank/DDBJ databases">
        <title>Complete genome of Desulfovibrio marinus P48SEP.</title>
        <authorList>
            <person name="Crispim J.S."/>
            <person name="Vidigal P.M.P."/>
            <person name="Silva L.C.F."/>
            <person name="Araujo L.C."/>
            <person name="Laguardia C.N."/>
            <person name="Dias R.S."/>
            <person name="Sousa M.P."/>
            <person name="Paula S.O."/>
            <person name="Silva C."/>
        </authorList>
    </citation>
    <scope>NUCLEOTIDE SEQUENCE [LARGE SCALE GENOMIC DNA]</scope>
    <source>
        <strain evidence="8 9">P48SEP</strain>
    </source>
</reference>
<keyword evidence="3" id="KW-0479">Metal-binding</keyword>
<evidence type="ECO:0000313" key="9">
    <source>
        <dbReference type="Proteomes" id="UP000434052"/>
    </source>
</evidence>
<sequence length="541" mass="60758">MHIRNDSLLFVQGVYPMRLLLTTSYSGIGFNNAPPIGLYRLKNYLKTHGFSCDVLDLSLENASHWVQRVQNGEYKIVGMSVSHMHMEDDIKLLSQFRSANISDCFFIAGGQEATYNYKQWLDAGFDAAVLGYGEYPLLAIAQSIQKYGCADKKDLSRISGLAFYQDDEIHLVPAQPVSPEDFELLTFDNVLSTQIPYDAYWDQAKSRAKALNLRSNVFIPELARIYTSSHCPNHCGFCSSHRFLSFAQSSPAKPRILDADKVFELVLHYANTYGAKGFLFSDDEFLVSRKRATDFCNLVIRAKQNGELAQGTMLNCQARVADFKNPHERQRVDSDFIKLLYAAGFHSISLGVESFSDRLRATPVMNKKGFSGDQVFNVIQEMIDAGITPQVNIILFIPDTTREEIMYNMQCGIKVMDMGCTIAVTTHLLSVPGAPCYNNADYPHELIDITSAITGKSIPVSKHFIPKDPFIARTADHYQQAFNAEQESFLKRNAWPFETVHKSMLGIISFIAIADLLGEGDQAMQWRKHLDTLAQELAIAV</sequence>
<evidence type="ECO:0000259" key="6">
    <source>
        <dbReference type="PROSITE" id="PS51332"/>
    </source>
</evidence>
<organism evidence="8 9">
    <name type="scientific">Oceanidesulfovibrio marinus</name>
    <dbReference type="NCBI Taxonomy" id="370038"/>
    <lineage>
        <taxon>Bacteria</taxon>
        <taxon>Pseudomonadati</taxon>
        <taxon>Thermodesulfobacteriota</taxon>
        <taxon>Desulfovibrionia</taxon>
        <taxon>Desulfovibrionales</taxon>
        <taxon>Desulfovibrionaceae</taxon>
        <taxon>Oceanidesulfovibrio</taxon>
    </lineage>
</organism>
<dbReference type="EMBL" id="QMIF01000004">
    <property type="protein sequence ID" value="TVM34460.1"/>
    <property type="molecule type" value="Genomic_DNA"/>
</dbReference>
<feature type="domain" description="B12-binding" evidence="6">
    <location>
        <begin position="16"/>
        <end position="151"/>
    </location>
</feature>
<comment type="caution">
    <text evidence="8">The sequence shown here is derived from an EMBL/GenBank/DDBJ whole genome shotgun (WGS) entry which is preliminary data.</text>
</comment>
<dbReference type="InterPro" id="IPR036724">
    <property type="entry name" value="Cobalamin-bd_sf"/>
</dbReference>
<dbReference type="SUPFAM" id="SSF52242">
    <property type="entry name" value="Cobalamin (vitamin B12)-binding domain"/>
    <property type="match status" value="1"/>
</dbReference>
<comment type="cofactor">
    <cofactor evidence="1">
        <name>[4Fe-4S] cluster</name>
        <dbReference type="ChEBI" id="CHEBI:49883"/>
    </cofactor>
</comment>
<dbReference type="InterPro" id="IPR051198">
    <property type="entry name" value="BchE-like"/>
</dbReference>
<dbReference type="GO" id="GO:0046872">
    <property type="term" value="F:metal ion binding"/>
    <property type="evidence" value="ECO:0007669"/>
    <property type="project" value="UniProtKB-KW"/>
</dbReference>